<feature type="region of interest" description="Disordered" evidence="1">
    <location>
        <begin position="1"/>
        <end position="60"/>
    </location>
</feature>
<evidence type="ECO:0000313" key="2">
    <source>
        <dbReference type="EMBL" id="KAF2228936.1"/>
    </source>
</evidence>
<evidence type="ECO:0000256" key="1">
    <source>
        <dbReference type="SAM" id="MobiDB-lite"/>
    </source>
</evidence>
<accession>A0A6A6GT22</accession>
<proteinExistence type="predicted"/>
<evidence type="ECO:0000313" key="3">
    <source>
        <dbReference type="Proteomes" id="UP000800092"/>
    </source>
</evidence>
<dbReference type="AlphaFoldDB" id="A0A6A6GT22"/>
<keyword evidence="3" id="KW-1185">Reference proteome</keyword>
<dbReference type="Proteomes" id="UP000800092">
    <property type="component" value="Unassembled WGS sequence"/>
</dbReference>
<reference evidence="2" key="1">
    <citation type="journal article" date="2020" name="Stud. Mycol.">
        <title>101 Dothideomycetes genomes: a test case for predicting lifestyles and emergence of pathogens.</title>
        <authorList>
            <person name="Haridas S."/>
            <person name="Albert R."/>
            <person name="Binder M."/>
            <person name="Bloem J."/>
            <person name="Labutti K."/>
            <person name="Salamov A."/>
            <person name="Andreopoulos B."/>
            <person name="Baker S."/>
            <person name="Barry K."/>
            <person name="Bills G."/>
            <person name="Bluhm B."/>
            <person name="Cannon C."/>
            <person name="Castanera R."/>
            <person name="Culley D."/>
            <person name="Daum C."/>
            <person name="Ezra D."/>
            <person name="Gonzalez J."/>
            <person name="Henrissat B."/>
            <person name="Kuo A."/>
            <person name="Liang C."/>
            <person name="Lipzen A."/>
            <person name="Lutzoni F."/>
            <person name="Magnuson J."/>
            <person name="Mondo S."/>
            <person name="Nolan M."/>
            <person name="Ohm R."/>
            <person name="Pangilinan J."/>
            <person name="Park H.-J."/>
            <person name="Ramirez L."/>
            <person name="Alfaro M."/>
            <person name="Sun H."/>
            <person name="Tritt A."/>
            <person name="Yoshinaga Y."/>
            <person name="Zwiers L.-H."/>
            <person name="Turgeon B."/>
            <person name="Goodwin S."/>
            <person name="Spatafora J."/>
            <person name="Crous P."/>
            <person name="Grigoriev I."/>
        </authorList>
    </citation>
    <scope>NUCLEOTIDE SEQUENCE</scope>
    <source>
        <strain evidence="2">Tuck. ex Michener</strain>
    </source>
</reference>
<protein>
    <submittedName>
        <fullName evidence="2">Uncharacterized protein</fullName>
    </submittedName>
</protein>
<dbReference type="EMBL" id="ML991883">
    <property type="protein sequence ID" value="KAF2228936.1"/>
    <property type="molecule type" value="Genomic_DNA"/>
</dbReference>
<sequence length="146" mass="15529">MAEQGRAGTPASTRAPRTHCTPWHAFGTQDRPRAANGAQQERATAPSRLLNPPNLPPRGLPTCPSLSLLTMLTFSSSSLLLSAWPPTNTARTAVWATRRPSVHPRRAPGPWKPGFTFADDDGGRVLAATLTLISAAIILLVEATTS</sequence>
<name>A0A6A6GT22_VIRVR</name>
<organism evidence="2 3">
    <name type="scientific">Viridothelium virens</name>
    <name type="common">Speckled blister lichen</name>
    <name type="synonym">Trypethelium virens</name>
    <dbReference type="NCBI Taxonomy" id="1048519"/>
    <lineage>
        <taxon>Eukaryota</taxon>
        <taxon>Fungi</taxon>
        <taxon>Dikarya</taxon>
        <taxon>Ascomycota</taxon>
        <taxon>Pezizomycotina</taxon>
        <taxon>Dothideomycetes</taxon>
        <taxon>Dothideomycetes incertae sedis</taxon>
        <taxon>Trypetheliales</taxon>
        <taxon>Trypetheliaceae</taxon>
        <taxon>Viridothelium</taxon>
    </lineage>
</organism>
<gene>
    <name evidence="2" type="ORF">EV356DRAFT_537672</name>
</gene>